<reference evidence="5" key="4">
    <citation type="submission" date="2025-09" db="UniProtKB">
        <authorList>
            <consortium name="Ensembl"/>
        </authorList>
    </citation>
    <scope>IDENTIFICATION</scope>
</reference>
<feature type="signal peptide" evidence="3">
    <location>
        <begin position="1"/>
        <end position="21"/>
    </location>
</feature>
<keyword evidence="6" id="KW-1185">Reference proteome</keyword>
<evidence type="ECO:0000313" key="6">
    <source>
        <dbReference type="Proteomes" id="UP000018467"/>
    </source>
</evidence>
<evidence type="ECO:0000313" key="5">
    <source>
        <dbReference type="Ensembl" id="ENSAMXP00000037261.1"/>
    </source>
</evidence>
<accession>A0A3B1J5T7</accession>
<dbReference type="InterPro" id="IPR013783">
    <property type="entry name" value="Ig-like_fold"/>
</dbReference>
<dbReference type="SUPFAM" id="SSF48726">
    <property type="entry name" value="Immunoglobulin"/>
    <property type="match status" value="1"/>
</dbReference>
<dbReference type="GO" id="GO:0007166">
    <property type="term" value="P:cell surface receptor signaling pathway"/>
    <property type="evidence" value="ECO:0007669"/>
    <property type="project" value="TreeGrafter"/>
</dbReference>
<dbReference type="InterPro" id="IPR036179">
    <property type="entry name" value="Ig-like_dom_sf"/>
</dbReference>
<sequence>HDQLILGCILCLAGHIAVLITQWPKDIISPSGASVDMHCYQNDTDYDYLYWYRQLKGKEPALIGRFVAGSATYEKGFESGFSISSTKKKKWSLNVAIKEDSNAVFFCAYFKSIHLLNIGYIIKSNNSCLITKRVTLYFKEHKIVTY</sequence>
<evidence type="ECO:0000256" key="2">
    <source>
        <dbReference type="ARBA" id="ARBA00022859"/>
    </source>
</evidence>
<feature type="chain" id="PRO_5017273401" description="Immunoglobulin V-set domain-containing protein" evidence="3">
    <location>
        <begin position="22"/>
        <end position="146"/>
    </location>
</feature>
<dbReference type="InterPro" id="IPR050413">
    <property type="entry name" value="TCR_beta_variable"/>
</dbReference>
<dbReference type="Pfam" id="PF07686">
    <property type="entry name" value="V-set"/>
    <property type="match status" value="1"/>
</dbReference>
<organism evidence="5 6">
    <name type="scientific">Astyanax mexicanus</name>
    <name type="common">Blind cave fish</name>
    <name type="synonym">Astyanax fasciatus mexicanus</name>
    <dbReference type="NCBI Taxonomy" id="7994"/>
    <lineage>
        <taxon>Eukaryota</taxon>
        <taxon>Metazoa</taxon>
        <taxon>Chordata</taxon>
        <taxon>Craniata</taxon>
        <taxon>Vertebrata</taxon>
        <taxon>Euteleostomi</taxon>
        <taxon>Actinopterygii</taxon>
        <taxon>Neopterygii</taxon>
        <taxon>Teleostei</taxon>
        <taxon>Ostariophysi</taxon>
        <taxon>Characiformes</taxon>
        <taxon>Characoidei</taxon>
        <taxon>Acestrorhamphidae</taxon>
        <taxon>Acestrorhamphinae</taxon>
        <taxon>Astyanax</taxon>
    </lineage>
</organism>
<proteinExistence type="predicted"/>
<evidence type="ECO:0000256" key="1">
    <source>
        <dbReference type="ARBA" id="ARBA00022729"/>
    </source>
</evidence>
<evidence type="ECO:0000256" key="3">
    <source>
        <dbReference type="SAM" id="SignalP"/>
    </source>
</evidence>
<keyword evidence="1 3" id="KW-0732">Signal</keyword>
<protein>
    <recommendedName>
        <fullName evidence="4">Immunoglobulin V-set domain-containing protein</fullName>
    </recommendedName>
</protein>
<name>A0A3B1J5T7_ASTMX</name>
<dbReference type="GeneTree" id="ENSGT01030000235054"/>
<dbReference type="Bgee" id="ENSAMXG00000042955">
    <property type="expression patterns" value="Expressed in zone of skin and 2 other cell types or tissues"/>
</dbReference>
<dbReference type="Gene3D" id="2.60.40.10">
    <property type="entry name" value="Immunoglobulins"/>
    <property type="match status" value="1"/>
</dbReference>
<reference evidence="5" key="3">
    <citation type="submission" date="2025-08" db="UniProtKB">
        <authorList>
            <consortium name="Ensembl"/>
        </authorList>
    </citation>
    <scope>IDENTIFICATION</scope>
</reference>
<keyword evidence="2" id="KW-0391">Immunity</keyword>
<dbReference type="PANTHER" id="PTHR23268:SF117">
    <property type="entry name" value="T CELL RECEPTOR BETA VARIABLE 29-1"/>
    <property type="match status" value="1"/>
</dbReference>
<dbReference type="Proteomes" id="UP000018467">
    <property type="component" value="Unassembled WGS sequence"/>
</dbReference>
<dbReference type="PANTHER" id="PTHR23268">
    <property type="entry name" value="T-CELL RECEPTOR BETA CHAIN"/>
    <property type="match status" value="1"/>
</dbReference>
<dbReference type="InterPro" id="IPR013106">
    <property type="entry name" value="Ig_V-set"/>
</dbReference>
<reference evidence="6" key="2">
    <citation type="journal article" date="2014" name="Nat. Commun.">
        <title>The cavefish genome reveals candidate genes for eye loss.</title>
        <authorList>
            <person name="McGaugh S.E."/>
            <person name="Gross J.B."/>
            <person name="Aken B."/>
            <person name="Blin M."/>
            <person name="Borowsky R."/>
            <person name="Chalopin D."/>
            <person name="Hinaux H."/>
            <person name="Jeffery W.R."/>
            <person name="Keene A."/>
            <person name="Ma L."/>
            <person name="Minx P."/>
            <person name="Murphy D."/>
            <person name="O'Quin K.E."/>
            <person name="Retaux S."/>
            <person name="Rohner N."/>
            <person name="Searle S.M."/>
            <person name="Stahl B.A."/>
            <person name="Tabin C."/>
            <person name="Volff J.N."/>
            <person name="Yoshizawa M."/>
            <person name="Warren W.C."/>
        </authorList>
    </citation>
    <scope>NUCLEOTIDE SEQUENCE [LARGE SCALE GENOMIC DNA]</scope>
    <source>
        <strain evidence="6">female</strain>
    </source>
</reference>
<dbReference type="AlphaFoldDB" id="A0A3B1J5T7"/>
<evidence type="ECO:0000259" key="4">
    <source>
        <dbReference type="Pfam" id="PF07686"/>
    </source>
</evidence>
<dbReference type="InParanoid" id="A0A3B1J5T7"/>
<dbReference type="Ensembl" id="ENSAMXT00000058096.1">
    <property type="protein sequence ID" value="ENSAMXP00000037261.1"/>
    <property type="gene ID" value="ENSAMXG00000042955.1"/>
</dbReference>
<dbReference type="GO" id="GO:0002376">
    <property type="term" value="P:immune system process"/>
    <property type="evidence" value="ECO:0007669"/>
    <property type="project" value="UniProtKB-KW"/>
</dbReference>
<reference evidence="6" key="1">
    <citation type="submission" date="2013-03" db="EMBL/GenBank/DDBJ databases">
        <authorList>
            <person name="Jeffery W."/>
            <person name="Warren W."/>
            <person name="Wilson R.K."/>
        </authorList>
    </citation>
    <scope>NUCLEOTIDE SEQUENCE</scope>
    <source>
        <strain evidence="6">female</strain>
    </source>
</reference>
<dbReference type="STRING" id="7994.ENSAMXP00000037261"/>
<dbReference type="GO" id="GO:0005886">
    <property type="term" value="C:plasma membrane"/>
    <property type="evidence" value="ECO:0007669"/>
    <property type="project" value="TreeGrafter"/>
</dbReference>
<feature type="domain" description="Immunoglobulin V-set" evidence="4">
    <location>
        <begin position="24"/>
        <end position="109"/>
    </location>
</feature>